<gene>
    <name evidence="2" type="ORF">EDD68_11259</name>
</gene>
<feature type="transmembrane region" description="Helical" evidence="1">
    <location>
        <begin position="192"/>
        <end position="212"/>
    </location>
</feature>
<feature type="transmembrane region" description="Helical" evidence="1">
    <location>
        <begin position="350"/>
        <end position="368"/>
    </location>
</feature>
<dbReference type="Proteomes" id="UP000294650">
    <property type="component" value="Unassembled WGS sequence"/>
</dbReference>
<feature type="transmembrane region" description="Helical" evidence="1">
    <location>
        <begin position="7"/>
        <end position="24"/>
    </location>
</feature>
<keyword evidence="1" id="KW-0472">Membrane</keyword>
<feature type="transmembrane region" description="Helical" evidence="1">
    <location>
        <begin position="314"/>
        <end position="334"/>
    </location>
</feature>
<comment type="caution">
    <text evidence="2">The sequence shown here is derived from an EMBL/GenBank/DDBJ whole genome shotgun (WGS) entry which is preliminary data.</text>
</comment>
<sequence length="482" mass="56053">MSKRDWIIFGMAFILGIGAEISFFHGEIGLSFPVFITLFYLGFFWIFRDHPFANLKLGLLFTVSIWVLSASYLFYSNPFFYAFNLLVIPGLMFLQMIIITSPASWPWDRLPYLQAAFTRMADSVKNIIHLFSSVVDLMLKGLDQKKRNIFKKILLGVLIASPIVVVVLFLLMMADPAFSRLVIRLPEWFFSFVRLEMTIRMVIVIIFSLGFYGEFQALHKKWEPNPGSGGKGILHLDGIMIITVLTLLNMIYGLFVLVQFHYFFSGQLYGDYTYAQYARRGFFELIMVTLINWSVLLAVLNFGRKIGPGLKRAIQVMLTLMIVFSGVMLASAYLRLHMYEEAYGYTLDRILAHAFMIFLGVIFLYTLIRVWIEHLSLMRFYMIFSILFYTALNVVNVNGLIVEKNLERYEETGKIDIDYFNQLSYSGLMGLMDLYELNPQLTELKKILADRKEMMIHDSRSWQSFNLERKKAYERLKGMELD</sequence>
<accession>A0A4R3MZ34</accession>
<dbReference type="InterPro" id="IPR025291">
    <property type="entry name" value="DUF4153"/>
</dbReference>
<dbReference type="RefSeq" id="WP_132371997.1">
    <property type="nucleotide sequence ID" value="NZ_SMAN01000012.1"/>
</dbReference>
<feature type="transmembrane region" description="Helical" evidence="1">
    <location>
        <begin position="233"/>
        <end position="262"/>
    </location>
</feature>
<evidence type="ECO:0000313" key="2">
    <source>
        <dbReference type="EMBL" id="TCT20931.1"/>
    </source>
</evidence>
<dbReference type="AlphaFoldDB" id="A0A4R3MZ34"/>
<feature type="transmembrane region" description="Helical" evidence="1">
    <location>
        <begin position="153"/>
        <end position="172"/>
    </location>
</feature>
<keyword evidence="3" id="KW-1185">Reference proteome</keyword>
<feature type="transmembrane region" description="Helical" evidence="1">
    <location>
        <begin position="282"/>
        <end position="302"/>
    </location>
</feature>
<dbReference type="Pfam" id="PF13687">
    <property type="entry name" value="DUF4153"/>
    <property type="match status" value="1"/>
</dbReference>
<name>A0A4R3MZ34_9BACI</name>
<feature type="transmembrane region" description="Helical" evidence="1">
    <location>
        <begin position="380"/>
        <end position="401"/>
    </location>
</feature>
<dbReference type="EMBL" id="SMAN01000012">
    <property type="protein sequence ID" value="TCT20931.1"/>
    <property type="molecule type" value="Genomic_DNA"/>
</dbReference>
<proteinExistence type="predicted"/>
<evidence type="ECO:0000313" key="3">
    <source>
        <dbReference type="Proteomes" id="UP000294650"/>
    </source>
</evidence>
<feature type="transmembrane region" description="Helical" evidence="1">
    <location>
        <begin position="81"/>
        <end position="99"/>
    </location>
</feature>
<organism evidence="2 3">
    <name type="scientific">Melghiribacillus thermohalophilus</name>
    <dbReference type="NCBI Taxonomy" id="1324956"/>
    <lineage>
        <taxon>Bacteria</taxon>
        <taxon>Bacillati</taxon>
        <taxon>Bacillota</taxon>
        <taxon>Bacilli</taxon>
        <taxon>Bacillales</taxon>
        <taxon>Bacillaceae</taxon>
        <taxon>Melghiribacillus</taxon>
    </lineage>
</organism>
<feature type="transmembrane region" description="Helical" evidence="1">
    <location>
        <begin position="30"/>
        <end position="47"/>
    </location>
</feature>
<protein>
    <submittedName>
        <fullName evidence="2">Uncharacterized protein DUF4173</fullName>
    </submittedName>
</protein>
<keyword evidence="1" id="KW-0812">Transmembrane</keyword>
<feature type="transmembrane region" description="Helical" evidence="1">
    <location>
        <begin position="59"/>
        <end position="75"/>
    </location>
</feature>
<keyword evidence="1" id="KW-1133">Transmembrane helix</keyword>
<dbReference type="OrthoDB" id="9767931at2"/>
<reference evidence="2 3" key="1">
    <citation type="submission" date="2019-03" db="EMBL/GenBank/DDBJ databases">
        <title>Genomic Encyclopedia of Type Strains, Phase IV (KMG-IV): sequencing the most valuable type-strain genomes for metagenomic binning, comparative biology and taxonomic classification.</title>
        <authorList>
            <person name="Goeker M."/>
        </authorList>
    </citation>
    <scope>NUCLEOTIDE SEQUENCE [LARGE SCALE GENOMIC DNA]</scope>
    <source>
        <strain evidence="2 3">DSM 25894</strain>
    </source>
</reference>
<evidence type="ECO:0000256" key="1">
    <source>
        <dbReference type="SAM" id="Phobius"/>
    </source>
</evidence>